<protein>
    <submittedName>
        <fullName evidence="1">Uncharacterized protein</fullName>
    </submittedName>
</protein>
<dbReference type="EMBL" id="KQ981713">
    <property type="protein sequence ID" value="KYN37391.1"/>
    <property type="molecule type" value="Genomic_DNA"/>
</dbReference>
<accession>A0A151JVR8</accession>
<evidence type="ECO:0000313" key="1">
    <source>
        <dbReference type="EMBL" id="KYN37391.1"/>
    </source>
</evidence>
<organism evidence="1 2">
    <name type="scientific">Trachymyrmex septentrionalis</name>
    <dbReference type="NCBI Taxonomy" id="34720"/>
    <lineage>
        <taxon>Eukaryota</taxon>
        <taxon>Metazoa</taxon>
        <taxon>Ecdysozoa</taxon>
        <taxon>Arthropoda</taxon>
        <taxon>Hexapoda</taxon>
        <taxon>Insecta</taxon>
        <taxon>Pterygota</taxon>
        <taxon>Neoptera</taxon>
        <taxon>Endopterygota</taxon>
        <taxon>Hymenoptera</taxon>
        <taxon>Apocrita</taxon>
        <taxon>Aculeata</taxon>
        <taxon>Formicoidea</taxon>
        <taxon>Formicidae</taxon>
        <taxon>Myrmicinae</taxon>
        <taxon>Trachymyrmex</taxon>
    </lineage>
</organism>
<keyword evidence="2" id="KW-1185">Reference proteome</keyword>
<name>A0A151JVR8_9HYME</name>
<dbReference type="Proteomes" id="UP000078541">
    <property type="component" value="Unassembled WGS sequence"/>
</dbReference>
<gene>
    <name evidence="1" type="ORF">ALC56_08295</name>
</gene>
<reference evidence="1 2" key="1">
    <citation type="submission" date="2016-03" db="EMBL/GenBank/DDBJ databases">
        <title>Trachymyrmex septentrionalis WGS genome.</title>
        <authorList>
            <person name="Nygaard S."/>
            <person name="Hu H."/>
            <person name="Boomsma J."/>
            <person name="Zhang G."/>
        </authorList>
    </citation>
    <scope>NUCLEOTIDE SEQUENCE [LARGE SCALE GENOMIC DNA]</scope>
    <source>
        <strain evidence="1">Tsep2-gDNA-1</strain>
        <tissue evidence="1">Whole body</tissue>
    </source>
</reference>
<evidence type="ECO:0000313" key="2">
    <source>
        <dbReference type="Proteomes" id="UP000078541"/>
    </source>
</evidence>
<sequence length="70" mass="7600">KIIYDIIGDTIFAAARRSPIAAQNVAKIRILRPGITTNLFSAAGATGRPLKGRSSLAGRKFYRDYSLMTS</sequence>
<feature type="non-terminal residue" evidence="1">
    <location>
        <position position="1"/>
    </location>
</feature>
<dbReference type="AlphaFoldDB" id="A0A151JVR8"/>
<proteinExistence type="predicted"/>